<accession>A0A2S3GYH6</accession>
<dbReference type="EMBL" id="CM008047">
    <property type="protein sequence ID" value="PAN11609.2"/>
    <property type="molecule type" value="Genomic_DNA"/>
</dbReference>
<proteinExistence type="predicted"/>
<dbReference type="Gramene" id="PAN11609">
    <property type="protein sequence ID" value="PAN11609"/>
    <property type="gene ID" value="PAHAL_2G192200"/>
</dbReference>
<gene>
    <name evidence="1" type="ORF">PAHAL_2G192200</name>
</gene>
<dbReference type="AlphaFoldDB" id="A0A2S3GYH6"/>
<protein>
    <submittedName>
        <fullName evidence="1">Uncharacterized protein</fullName>
    </submittedName>
</protein>
<dbReference type="Proteomes" id="UP000243499">
    <property type="component" value="Chromosome 2"/>
</dbReference>
<organism evidence="1">
    <name type="scientific">Panicum hallii</name>
    <dbReference type="NCBI Taxonomy" id="206008"/>
    <lineage>
        <taxon>Eukaryota</taxon>
        <taxon>Viridiplantae</taxon>
        <taxon>Streptophyta</taxon>
        <taxon>Embryophyta</taxon>
        <taxon>Tracheophyta</taxon>
        <taxon>Spermatophyta</taxon>
        <taxon>Magnoliopsida</taxon>
        <taxon>Liliopsida</taxon>
        <taxon>Poales</taxon>
        <taxon>Poaceae</taxon>
        <taxon>PACMAD clade</taxon>
        <taxon>Panicoideae</taxon>
        <taxon>Panicodae</taxon>
        <taxon>Paniceae</taxon>
        <taxon>Panicinae</taxon>
        <taxon>Panicum</taxon>
        <taxon>Panicum sect. Panicum</taxon>
    </lineage>
</organism>
<sequence>MDCKKIPHRITFKASTKPVVHMQGNKNTNLVLSELLPSSCFLLLGQIYRRVAIGKEKISLGMHLIRTSKVLVDVATIEQSKQTFLKYFFC</sequence>
<name>A0A2S3GYH6_9POAL</name>
<evidence type="ECO:0000313" key="1">
    <source>
        <dbReference type="EMBL" id="PAN11609.2"/>
    </source>
</evidence>
<reference evidence="1" key="1">
    <citation type="submission" date="2018-04" db="EMBL/GenBank/DDBJ databases">
        <title>WGS assembly of Panicum hallii.</title>
        <authorList>
            <person name="Lovell J."/>
            <person name="Jenkins J."/>
            <person name="Lowry D."/>
            <person name="Mamidi S."/>
            <person name="Sreedasyam A."/>
            <person name="Weng X."/>
            <person name="Barry K."/>
            <person name="Bonette J."/>
            <person name="Campitelli B."/>
            <person name="Daum C."/>
            <person name="Gordon S."/>
            <person name="Gould B."/>
            <person name="Lipzen A."/>
            <person name="Macqueen A."/>
            <person name="Palacio-Mejia J."/>
            <person name="Plott C."/>
            <person name="Shakirov E."/>
            <person name="Shu S."/>
            <person name="Yoshinaga Y."/>
            <person name="Zane M."/>
            <person name="Rokhsar D."/>
            <person name="Grimwood J."/>
            <person name="Schmutz J."/>
            <person name="Juenger T."/>
        </authorList>
    </citation>
    <scope>NUCLEOTIDE SEQUENCE [LARGE SCALE GENOMIC DNA]</scope>
    <source>
        <strain evidence="1">FIL2</strain>
    </source>
</reference>